<name>A0A6J4U405_9BACT</name>
<evidence type="ECO:0000313" key="1">
    <source>
        <dbReference type="EMBL" id="CAA9538141.1"/>
    </source>
</evidence>
<dbReference type="EMBL" id="CADCWG010000031">
    <property type="protein sequence ID" value="CAA9538141.1"/>
    <property type="molecule type" value="Genomic_DNA"/>
</dbReference>
<dbReference type="AlphaFoldDB" id="A0A6J4U405"/>
<accession>A0A6J4U405</accession>
<gene>
    <name evidence="1" type="ORF">AVDCRST_MAG49-535</name>
</gene>
<proteinExistence type="predicted"/>
<reference evidence="1" key="1">
    <citation type="submission" date="2020-02" db="EMBL/GenBank/DDBJ databases">
        <authorList>
            <person name="Meier V. D."/>
        </authorList>
    </citation>
    <scope>NUCLEOTIDE SEQUENCE</scope>
    <source>
        <strain evidence="1">AVDCRST_MAG49</strain>
    </source>
</reference>
<organism evidence="1">
    <name type="scientific">uncultured Thermomicrobiales bacterium</name>
    <dbReference type="NCBI Taxonomy" id="1645740"/>
    <lineage>
        <taxon>Bacteria</taxon>
        <taxon>Pseudomonadati</taxon>
        <taxon>Thermomicrobiota</taxon>
        <taxon>Thermomicrobia</taxon>
        <taxon>Thermomicrobiales</taxon>
        <taxon>environmental samples</taxon>
    </lineage>
</organism>
<protein>
    <submittedName>
        <fullName evidence="1">Uncharacterized protein</fullName>
    </submittedName>
</protein>
<sequence length="62" mass="6544">MSRLTVRVAAVGRMITPQPNPAYLAYARAVVAYGGGEPAGEAAVGLARWLESGRREQPCGRS</sequence>